<gene>
    <name evidence="2" type="ORF">M422DRAFT_783061</name>
</gene>
<feature type="region of interest" description="Disordered" evidence="1">
    <location>
        <begin position="17"/>
        <end position="57"/>
    </location>
</feature>
<name>A0A0C9TU32_SPHS4</name>
<dbReference type="Proteomes" id="UP000054279">
    <property type="component" value="Unassembled WGS sequence"/>
</dbReference>
<evidence type="ECO:0000313" key="3">
    <source>
        <dbReference type="Proteomes" id="UP000054279"/>
    </source>
</evidence>
<dbReference type="EMBL" id="KN837207">
    <property type="protein sequence ID" value="KIJ33863.1"/>
    <property type="molecule type" value="Genomic_DNA"/>
</dbReference>
<feature type="compositionally biased region" description="Acidic residues" evidence="1">
    <location>
        <begin position="44"/>
        <end position="54"/>
    </location>
</feature>
<reference evidence="2 3" key="1">
    <citation type="submission" date="2014-06" db="EMBL/GenBank/DDBJ databases">
        <title>Evolutionary Origins and Diversification of the Mycorrhizal Mutualists.</title>
        <authorList>
            <consortium name="DOE Joint Genome Institute"/>
            <consortium name="Mycorrhizal Genomics Consortium"/>
            <person name="Kohler A."/>
            <person name="Kuo A."/>
            <person name="Nagy L.G."/>
            <person name="Floudas D."/>
            <person name="Copeland A."/>
            <person name="Barry K.W."/>
            <person name="Cichocki N."/>
            <person name="Veneault-Fourrey C."/>
            <person name="LaButti K."/>
            <person name="Lindquist E.A."/>
            <person name="Lipzen A."/>
            <person name="Lundell T."/>
            <person name="Morin E."/>
            <person name="Murat C."/>
            <person name="Riley R."/>
            <person name="Ohm R."/>
            <person name="Sun H."/>
            <person name="Tunlid A."/>
            <person name="Henrissat B."/>
            <person name="Grigoriev I.V."/>
            <person name="Hibbett D.S."/>
            <person name="Martin F."/>
        </authorList>
    </citation>
    <scope>NUCLEOTIDE SEQUENCE [LARGE SCALE GENOMIC DNA]</scope>
    <source>
        <strain evidence="2 3">SS14</strain>
    </source>
</reference>
<accession>A0A0C9TU32</accession>
<feature type="compositionally biased region" description="Basic and acidic residues" evidence="1">
    <location>
        <begin position="34"/>
        <end position="43"/>
    </location>
</feature>
<organism evidence="2 3">
    <name type="scientific">Sphaerobolus stellatus (strain SS14)</name>
    <dbReference type="NCBI Taxonomy" id="990650"/>
    <lineage>
        <taxon>Eukaryota</taxon>
        <taxon>Fungi</taxon>
        <taxon>Dikarya</taxon>
        <taxon>Basidiomycota</taxon>
        <taxon>Agaricomycotina</taxon>
        <taxon>Agaricomycetes</taxon>
        <taxon>Phallomycetidae</taxon>
        <taxon>Geastrales</taxon>
        <taxon>Sphaerobolaceae</taxon>
        <taxon>Sphaerobolus</taxon>
    </lineage>
</organism>
<sequence>MAFLKLEIRRQHAIDGVAHKHVKRQYGQETIPTDQDKSASHESDIEDGDGDDEGKSEAYTFGEIVRRLQRQVDDDEDSLIRSIGSPN</sequence>
<keyword evidence="3" id="KW-1185">Reference proteome</keyword>
<proteinExistence type="predicted"/>
<evidence type="ECO:0000256" key="1">
    <source>
        <dbReference type="SAM" id="MobiDB-lite"/>
    </source>
</evidence>
<protein>
    <submittedName>
        <fullName evidence="2">Uncharacterized protein</fullName>
    </submittedName>
</protein>
<evidence type="ECO:0000313" key="2">
    <source>
        <dbReference type="EMBL" id="KIJ33863.1"/>
    </source>
</evidence>
<dbReference type="HOGENOM" id="CLU_2484763_0_0_1"/>
<dbReference type="AlphaFoldDB" id="A0A0C9TU32"/>